<dbReference type="EnsemblMetazoa" id="Aqu2.1.10406_001">
    <property type="protein sequence ID" value="Aqu2.1.10406_001"/>
    <property type="gene ID" value="Aqu2.1.10406"/>
</dbReference>
<protein>
    <recommendedName>
        <fullName evidence="5">Carbohydrate-binding module family 96 domain-containing protein</fullName>
    </recommendedName>
</protein>
<reference evidence="6" key="2">
    <citation type="submission" date="2017-05" db="UniProtKB">
        <authorList>
            <consortium name="EnsemblMetazoa"/>
        </authorList>
    </citation>
    <scope>IDENTIFICATION</scope>
</reference>
<dbReference type="InterPro" id="IPR055372">
    <property type="entry name" value="CBM96"/>
</dbReference>
<dbReference type="InParanoid" id="A0A1X7T785"/>
<accession>A0A1X7T785</accession>
<keyword evidence="7" id="KW-1185">Reference proteome</keyword>
<comment type="subcellular location">
    <subcellularLocation>
        <location evidence="1">Secreted</location>
    </subcellularLocation>
</comment>
<dbReference type="KEGG" id="aqu:109589411"/>
<feature type="domain" description="Carbohydrate-binding module family 96" evidence="5">
    <location>
        <begin position="48"/>
        <end position="215"/>
    </location>
</feature>
<keyword evidence="2" id="KW-0964">Secreted</keyword>
<evidence type="ECO:0000313" key="6">
    <source>
        <dbReference type="EnsemblMetazoa" id="Aqu2.1.10406_001"/>
    </source>
</evidence>
<gene>
    <name evidence="6" type="primary">109589411</name>
</gene>
<dbReference type="NCBIfam" id="NF033679">
    <property type="entry name" value="DNRLRE_dom"/>
    <property type="match status" value="1"/>
</dbReference>
<dbReference type="Proteomes" id="UP000007879">
    <property type="component" value="Unassembled WGS sequence"/>
</dbReference>
<evidence type="ECO:0000259" key="5">
    <source>
        <dbReference type="Pfam" id="PF24517"/>
    </source>
</evidence>
<evidence type="ECO:0000256" key="1">
    <source>
        <dbReference type="ARBA" id="ARBA00004613"/>
    </source>
</evidence>
<sequence length="218" mass="25257">MPRYFHIIFFIAVLSFTGYSESQGPCSGNGPVYCLNATKDILLERGSTNFNFYKFLIFGKHPGFVKKRILIQFDDIPTECDKIVSAKLYLKYWYSHKASYIKTLVNINRTVQVHQVKQDWTESQATSTYRKTGIRWSKPYLALDGTDANPNTLDTVIFPPTKPWLQLDITEAAQNWKNGEENYGVVIWTTNENDDGRDIRFRSREHSTDKPFLSIFCN</sequence>
<reference evidence="7" key="1">
    <citation type="journal article" date="2010" name="Nature">
        <title>The Amphimedon queenslandica genome and the evolution of animal complexity.</title>
        <authorList>
            <person name="Srivastava M."/>
            <person name="Simakov O."/>
            <person name="Chapman J."/>
            <person name="Fahey B."/>
            <person name="Gauthier M.E."/>
            <person name="Mitros T."/>
            <person name="Richards G.S."/>
            <person name="Conaco C."/>
            <person name="Dacre M."/>
            <person name="Hellsten U."/>
            <person name="Larroux C."/>
            <person name="Putnam N.H."/>
            <person name="Stanke M."/>
            <person name="Adamska M."/>
            <person name="Darling A."/>
            <person name="Degnan S.M."/>
            <person name="Oakley T.H."/>
            <person name="Plachetzki D.C."/>
            <person name="Zhai Y."/>
            <person name="Adamski M."/>
            <person name="Calcino A."/>
            <person name="Cummins S.F."/>
            <person name="Goodstein D.M."/>
            <person name="Harris C."/>
            <person name="Jackson D.J."/>
            <person name="Leys S.P."/>
            <person name="Shu S."/>
            <person name="Woodcroft B.J."/>
            <person name="Vervoort M."/>
            <person name="Kosik K.S."/>
            <person name="Manning G."/>
            <person name="Degnan B.M."/>
            <person name="Rokhsar D.S."/>
        </authorList>
    </citation>
    <scope>NUCLEOTIDE SEQUENCE [LARGE SCALE GENOMIC DNA]</scope>
</reference>
<evidence type="ECO:0000313" key="7">
    <source>
        <dbReference type="Proteomes" id="UP000007879"/>
    </source>
</evidence>
<dbReference type="Pfam" id="PF24517">
    <property type="entry name" value="CBM96"/>
    <property type="match status" value="1"/>
</dbReference>
<keyword evidence="3 4" id="KW-0732">Signal</keyword>
<feature type="chain" id="PRO_5012214398" description="Carbohydrate-binding module family 96 domain-containing protein" evidence="4">
    <location>
        <begin position="23"/>
        <end position="218"/>
    </location>
</feature>
<dbReference type="GO" id="GO:0005576">
    <property type="term" value="C:extracellular region"/>
    <property type="evidence" value="ECO:0007669"/>
    <property type="project" value="UniProtKB-SubCell"/>
</dbReference>
<feature type="signal peptide" evidence="4">
    <location>
        <begin position="1"/>
        <end position="22"/>
    </location>
</feature>
<evidence type="ECO:0000256" key="4">
    <source>
        <dbReference type="SAM" id="SignalP"/>
    </source>
</evidence>
<evidence type="ECO:0000256" key="3">
    <source>
        <dbReference type="ARBA" id="ARBA00022729"/>
    </source>
</evidence>
<organism evidence="6">
    <name type="scientific">Amphimedon queenslandica</name>
    <name type="common">Sponge</name>
    <dbReference type="NCBI Taxonomy" id="400682"/>
    <lineage>
        <taxon>Eukaryota</taxon>
        <taxon>Metazoa</taxon>
        <taxon>Porifera</taxon>
        <taxon>Demospongiae</taxon>
        <taxon>Heteroscleromorpha</taxon>
        <taxon>Haplosclerida</taxon>
        <taxon>Niphatidae</taxon>
        <taxon>Amphimedon</taxon>
    </lineage>
</organism>
<name>A0A1X7T785_AMPQE</name>
<dbReference type="AlphaFoldDB" id="A0A1X7T785"/>
<dbReference type="OrthoDB" id="5946408at2759"/>
<dbReference type="EnsemblMetazoa" id="XM_020005505.1">
    <property type="protein sequence ID" value="XP_019861064.1"/>
    <property type="gene ID" value="LOC109589411"/>
</dbReference>
<proteinExistence type="predicted"/>
<evidence type="ECO:0000256" key="2">
    <source>
        <dbReference type="ARBA" id="ARBA00022525"/>
    </source>
</evidence>